<dbReference type="Proteomes" id="UP000613512">
    <property type="component" value="Unassembled WGS sequence"/>
</dbReference>
<dbReference type="GO" id="GO:0003723">
    <property type="term" value="F:RNA binding"/>
    <property type="evidence" value="ECO:0007669"/>
    <property type="project" value="UniProtKB-KW"/>
</dbReference>
<evidence type="ECO:0000313" key="3">
    <source>
        <dbReference type="EMBL" id="GGA84021.1"/>
    </source>
</evidence>
<proteinExistence type="predicted"/>
<dbReference type="Gene3D" id="3.10.290.10">
    <property type="entry name" value="RNA-binding S4 domain"/>
    <property type="match status" value="1"/>
</dbReference>
<dbReference type="RefSeq" id="WP_188385386.1">
    <property type="nucleotide sequence ID" value="NZ_BMEY01000016.1"/>
</dbReference>
<dbReference type="InterPro" id="IPR048443">
    <property type="entry name" value="RqcP2_N"/>
</dbReference>
<evidence type="ECO:0000313" key="4">
    <source>
        <dbReference type="Proteomes" id="UP000613512"/>
    </source>
</evidence>
<dbReference type="SMART" id="SM00363">
    <property type="entry name" value="S4"/>
    <property type="match status" value="1"/>
</dbReference>
<keyword evidence="4" id="KW-1185">Reference proteome</keyword>
<dbReference type="CDD" id="cd00165">
    <property type="entry name" value="S4"/>
    <property type="match status" value="1"/>
</dbReference>
<dbReference type="SUPFAM" id="SSF55174">
    <property type="entry name" value="Alpha-L RNA-binding motif"/>
    <property type="match status" value="1"/>
</dbReference>
<dbReference type="InterPro" id="IPR012677">
    <property type="entry name" value="Nucleotide-bd_a/b_plait_sf"/>
</dbReference>
<dbReference type="InterPro" id="IPR036986">
    <property type="entry name" value="S4_RNA-bd_sf"/>
</dbReference>
<dbReference type="EMBL" id="BMEY01000016">
    <property type="protein sequence ID" value="GGA84021.1"/>
    <property type="molecule type" value="Genomic_DNA"/>
</dbReference>
<reference evidence="3" key="1">
    <citation type="journal article" date="2014" name="Int. J. Syst. Evol. Microbiol.">
        <title>Complete genome sequence of Corynebacterium casei LMG S-19264T (=DSM 44701T), isolated from a smear-ripened cheese.</title>
        <authorList>
            <consortium name="US DOE Joint Genome Institute (JGI-PGF)"/>
            <person name="Walter F."/>
            <person name="Albersmeier A."/>
            <person name="Kalinowski J."/>
            <person name="Ruckert C."/>
        </authorList>
    </citation>
    <scope>NUCLEOTIDE SEQUENCE</scope>
    <source>
        <strain evidence="3">CGMCC 1.12408</strain>
    </source>
</reference>
<keyword evidence="1" id="KW-0694">RNA-binding</keyword>
<organism evidence="3 4">
    <name type="scientific">Ornithinibacillus halotolerans</name>
    <dbReference type="NCBI Taxonomy" id="1274357"/>
    <lineage>
        <taxon>Bacteria</taxon>
        <taxon>Bacillati</taxon>
        <taxon>Bacillota</taxon>
        <taxon>Bacilli</taxon>
        <taxon>Bacillales</taxon>
        <taxon>Bacillaceae</taxon>
        <taxon>Ornithinibacillus</taxon>
    </lineage>
</organism>
<dbReference type="Pfam" id="PF17774">
    <property type="entry name" value="YlmH_RBD"/>
    <property type="match status" value="1"/>
</dbReference>
<dbReference type="AlphaFoldDB" id="A0A916S4N0"/>
<evidence type="ECO:0000259" key="2">
    <source>
        <dbReference type="SMART" id="SM00363"/>
    </source>
</evidence>
<gene>
    <name evidence="3" type="ORF">GCM10008025_28930</name>
</gene>
<dbReference type="Pfam" id="PF01479">
    <property type="entry name" value="S4"/>
    <property type="match status" value="1"/>
</dbReference>
<name>A0A916S4N0_9BACI</name>
<comment type="caution">
    <text evidence="3">The sequence shown here is derived from an EMBL/GenBank/DDBJ whole genome shotgun (WGS) entry which is preliminary data.</text>
</comment>
<evidence type="ECO:0000256" key="1">
    <source>
        <dbReference type="PROSITE-ProRule" id="PRU00182"/>
    </source>
</evidence>
<dbReference type="Pfam" id="PF21278">
    <property type="entry name" value="YlmH_1st"/>
    <property type="match status" value="1"/>
</dbReference>
<dbReference type="Gene3D" id="3.30.70.330">
    <property type="match status" value="1"/>
</dbReference>
<reference evidence="3" key="2">
    <citation type="submission" date="2020-09" db="EMBL/GenBank/DDBJ databases">
        <authorList>
            <person name="Sun Q."/>
            <person name="Zhou Y."/>
        </authorList>
    </citation>
    <scope>NUCLEOTIDE SEQUENCE</scope>
    <source>
        <strain evidence="3">CGMCC 1.12408</strain>
    </source>
</reference>
<feature type="domain" description="RNA-binding S4" evidence="2">
    <location>
        <begin position="182"/>
        <end position="244"/>
    </location>
</feature>
<dbReference type="Gene3D" id="3.30.1370.160">
    <property type="match status" value="1"/>
</dbReference>
<protein>
    <submittedName>
        <fullName evidence="3">RNA-binding protein S4</fullName>
    </submittedName>
</protein>
<accession>A0A916S4N0</accession>
<dbReference type="PROSITE" id="PS50889">
    <property type="entry name" value="S4"/>
    <property type="match status" value="1"/>
</dbReference>
<dbReference type="InterPro" id="IPR002942">
    <property type="entry name" value="S4_RNA-bd"/>
</dbReference>
<sequence length="259" mass="30111">MDIYQHFRKEEHEFIDQVLSWKEQVERSFQTKLTDFLDPREQQIIEMLIGKSHDEVQFQLFGGGNYTERKRAIIAQFYEEISDIDFNLAVVQATYHEKFISLTHRDVLGAFLSLGIQRKKMGDIFVGDGIIQIVVDKDIATYVMMNLTAIKRASIKWEEVPTNTFINKESVWAFSDKVVSSLRLDTIIREIYHISRKEAQGYIEKGLVKVNYRLVEDSKFILREGDLISLRGKGRSKLISINGQTKKEKTRITTALLQI</sequence>
<dbReference type="InterPro" id="IPR040591">
    <property type="entry name" value="RqcP2_RBD"/>
</dbReference>